<dbReference type="InterPro" id="IPR036860">
    <property type="entry name" value="SH2_dom_sf"/>
</dbReference>
<evidence type="ECO:0008006" key="11">
    <source>
        <dbReference type="Google" id="ProtNLM"/>
    </source>
</evidence>
<keyword evidence="1" id="KW-0341">Growth regulation</keyword>
<evidence type="ECO:0000259" key="8">
    <source>
        <dbReference type="PROSITE" id="PS50225"/>
    </source>
</evidence>
<keyword evidence="2" id="KW-0734">Signal transduction inhibitor</keyword>
<evidence type="ECO:0000256" key="3">
    <source>
        <dbReference type="ARBA" id="ARBA00022786"/>
    </source>
</evidence>
<dbReference type="EMBL" id="JAACXV010000156">
    <property type="protein sequence ID" value="KAF7282757.1"/>
    <property type="molecule type" value="Genomic_DNA"/>
</dbReference>
<evidence type="ECO:0000256" key="6">
    <source>
        <dbReference type="SAM" id="MobiDB-lite"/>
    </source>
</evidence>
<dbReference type="Gene3D" id="3.30.505.10">
    <property type="entry name" value="SH2 domain"/>
    <property type="match status" value="1"/>
</dbReference>
<dbReference type="GO" id="GO:0046854">
    <property type="term" value="P:phosphatidylinositol phosphate biosynthetic process"/>
    <property type="evidence" value="ECO:0007669"/>
    <property type="project" value="TreeGrafter"/>
</dbReference>
<dbReference type="SUPFAM" id="SSF55550">
    <property type="entry name" value="SH2 domain"/>
    <property type="match status" value="1"/>
</dbReference>
<keyword evidence="10" id="KW-1185">Reference proteome</keyword>
<dbReference type="SUPFAM" id="SSF158235">
    <property type="entry name" value="SOCS box-like"/>
    <property type="match status" value="1"/>
</dbReference>
<dbReference type="SMART" id="SM00969">
    <property type="entry name" value="SOCS_box"/>
    <property type="match status" value="1"/>
</dbReference>
<dbReference type="PANTHER" id="PTHR10155:SF32">
    <property type="entry name" value="LP02169P"/>
    <property type="match status" value="1"/>
</dbReference>
<feature type="region of interest" description="Disordered" evidence="6">
    <location>
        <begin position="1"/>
        <end position="117"/>
    </location>
</feature>
<dbReference type="PROSITE" id="PS50225">
    <property type="entry name" value="SOCS"/>
    <property type="match status" value="1"/>
</dbReference>
<dbReference type="SMART" id="SM00253">
    <property type="entry name" value="SOCS"/>
    <property type="match status" value="1"/>
</dbReference>
<dbReference type="AlphaFoldDB" id="A0A834IPW6"/>
<feature type="domain" description="SH2" evidence="7">
    <location>
        <begin position="128"/>
        <end position="231"/>
    </location>
</feature>
<dbReference type="GO" id="GO:0005942">
    <property type="term" value="C:phosphatidylinositol 3-kinase complex"/>
    <property type="evidence" value="ECO:0007669"/>
    <property type="project" value="TreeGrafter"/>
</dbReference>
<evidence type="ECO:0000259" key="7">
    <source>
        <dbReference type="PROSITE" id="PS50001"/>
    </source>
</evidence>
<dbReference type="GO" id="GO:0046935">
    <property type="term" value="F:1-phosphatidylinositol-3-kinase regulator activity"/>
    <property type="evidence" value="ECO:0007669"/>
    <property type="project" value="TreeGrafter"/>
</dbReference>
<dbReference type="PROSITE" id="PS50001">
    <property type="entry name" value="SH2"/>
    <property type="match status" value="1"/>
</dbReference>
<evidence type="ECO:0000256" key="1">
    <source>
        <dbReference type="ARBA" id="ARBA00022604"/>
    </source>
</evidence>
<feature type="compositionally biased region" description="Low complexity" evidence="6">
    <location>
        <begin position="1"/>
        <end position="19"/>
    </location>
</feature>
<evidence type="ECO:0000256" key="2">
    <source>
        <dbReference type="ARBA" id="ARBA00022700"/>
    </source>
</evidence>
<dbReference type="OrthoDB" id="6270897at2759"/>
<dbReference type="InterPro" id="IPR000980">
    <property type="entry name" value="SH2"/>
</dbReference>
<comment type="caution">
    <text evidence="9">The sequence shown here is derived from an EMBL/GenBank/DDBJ whole genome shotgun (WGS) entry which is preliminary data.</text>
</comment>
<evidence type="ECO:0000256" key="4">
    <source>
        <dbReference type="ARBA" id="ARBA00022999"/>
    </source>
</evidence>
<keyword evidence="3" id="KW-0833">Ubl conjugation pathway</keyword>
<dbReference type="Pfam" id="PF07525">
    <property type="entry name" value="SOCS_box"/>
    <property type="match status" value="1"/>
</dbReference>
<dbReference type="GO" id="GO:0035556">
    <property type="term" value="P:intracellular signal transduction"/>
    <property type="evidence" value="ECO:0007669"/>
    <property type="project" value="InterPro"/>
</dbReference>
<evidence type="ECO:0000256" key="5">
    <source>
        <dbReference type="PROSITE-ProRule" id="PRU00191"/>
    </source>
</evidence>
<gene>
    <name evidence="9" type="ORF">GWI33_001908</name>
</gene>
<dbReference type="Proteomes" id="UP000625711">
    <property type="component" value="Unassembled WGS sequence"/>
</dbReference>
<evidence type="ECO:0000313" key="10">
    <source>
        <dbReference type="Proteomes" id="UP000625711"/>
    </source>
</evidence>
<accession>A0A834IPW6</accession>
<dbReference type="Pfam" id="PF00017">
    <property type="entry name" value="SH2"/>
    <property type="match status" value="1"/>
</dbReference>
<organism evidence="9 10">
    <name type="scientific">Rhynchophorus ferrugineus</name>
    <name type="common">Red palm weevil</name>
    <name type="synonym">Curculio ferrugineus</name>
    <dbReference type="NCBI Taxonomy" id="354439"/>
    <lineage>
        <taxon>Eukaryota</taxon>
        <taxon>Metazoa</taxon>
        <taxon>Ecdysozoa</taxon>
        <taxon>Arthropoda</taxon>
        <taxon>Hexapoda</taxon>
        <taxon>Insecta</taxon>
        <taxon>Pterygota</taxon>
        <taxon>Neoptera</taxon>
        <taxon>Endopterygota</taxon>
        <taxon>Coleoptera</taxon>
        <taxon>Polyphaga</taxon>
        <taxon>Cucujiformia</taxon>
        <taxon>Curculionidae</taxon>
        <taxon>Dryophthorinae</taxon>
        <taxon>Rhynchophorus</taxon>
    </lineage>
</organism>
<name>A0A834IPW6_RHYFE</name>
<dbReference type="InterPro" id="IPR001496">
    <property type="entry name" value="SOCS_box"/>
</dbReference>
<dbReference type="GO" id="GO:0009968">
    <property type="term" value="P:negative regulation of signal transduction"/>
    <property type="evidence" value="ECO:0007669"/>
    <property type="project" value="UniProtKB-KW"/>
</dbReference>
<sequence>MFRNSTSSSDSNSLSNHQSEPLYSLSPNSTDEASHLRRNGSNFRRSLKKLQTRMKNCFSRSSRHRTQRINRTQAQRNSQPFTPDQQVSNYSPSRLTGGMDNQPRSPTPSGRTQNDYASRNNSLSHCVWYWGHVSKPEVITRLDGTPDGSFLVRDSESDRHVFSISFRSFGLTLHARIEYTSNGYKLFEQEGYSSVKELIEKSIEVSEKGILCYTKSSSEQPNFPVRLLKPISRYDEVQSLLSISRFVIRQHVNLNDIEKLCLPQTLIAYLKEKNYFR</sequence>
<keyword evidence="4 5" id="KW-0727">SH2 domain</keyword>
<evidence type="ECO:0000313" key="9">
    <source>
        <dbReference type="EMBL" id="KAF7282757.1"/>
    </source>
</evidence>
<dbReference type="SMART" id="SM00252">
    <property type="entry name" value="SH2"/>
    <property type="match status" value="1"/>
</dbReference>
<dbReference type="InterPro" id="IPR036036">
    <property type="entry name" value="SOCS_box-like_dom_sf"/>
</dbReference>
<proteinExistence type="predicted"/>
<reference evidence="9" key="1">
    <citation type="submission" date="2020-08" db="EMBL/GenBank/DDBJ databases">
        <title>Genome sequencing and assembly of the red palm weevil Rhynchophorus ferrugineus.</title>
        <authorList>
            <person name="Dias G.B."/>
            <person name="Bergman C.M."/>
            <person name="Manee M."/>
        </authorList>
    </citation>
    <scope>NUCLEOTIDE SEQUENCE</scope>
    <source>
        <strain evidence="9">AA-2017</strain>
        <tissue evidence="9">Whole larva</tissue>
    </source>
</reference>
<feature type="compositionally biased region" description="Polar residues" evidence="6">
    <location>
        <begin position="102"/>
        <end position="117"/>
    </location>
</feature>
<protein>
    <recommendedName>
        <fullName evidence="11">Suppressor of cytokine signaling 6</fullName>
    </recommendedName>
</protein>
<feature type="domain" description="SOCS box" evidence="8">
    <location>
        <begin position="226"/>
        <end position="276"/>
    </location>
</feature>
<feature type="compositionally biased region" description="Polar residues" evidence="6">
    <location>
        <begin position="69"/>
        <end position="94"/>
    </location>
</feature>
<dbReference type="PANTHER" id="PTHR10155">
    <property type="entry name" value="PHOSPHATIDYLINOSITOL 3-KINASE REGULATORY SUBUNIT"/>
    <property type="match status" value="1"/>
</dbReference>